<proteinExistence type="predicted"/>
<evidence type="ECO:0000313" key="2">
    <source>
        <dbReference type="EMBL" id="KAJ3094183.1"/>
    </source>
</evidence>
<dbReference type="AlphaFoldDB" id="A0AAD5SQS7"/>
<reference evidence="2" key="1">
    <citation type="submission" date="2020-05" db="EMBL/GenBank/DDBJ databases">
        <title>Phylogenomic resolution of chytrid fungi.</title>
        <authorList>
            <person name="Stajich J.E."/>
            <person name="Amses K."/>
            <person name="Simmons R."/>
            <person name="Seto K."/>
            <person name="Myers J."/>
            <person name="Bonds A."/>
            <person name="Quandt C.A."/>
            <person name="Barry K."/>
            <person name="Liu P."/>
            <person name="Grigoriev I."/>
            <person name="Longcore J.E."/>
            <person name="James T.Y."/>
        </authorList>
    </citation>
    <scope>NUCLEOTIDE SEQUENCE</scope>
    <source>
        <strain evidence="2">JEL0513</strain>
    </source>
</reference>
<evidence type="ECO:0000313" key="3">
    <source>
        <dbReference type="Proteomes" id="UP001211907"/>
    </source>
</evidence>
<sequence length="168" mass="18272">MADRYLNVTCKALPNAEVNITGITRLGGVQDAIKAKLGDDIVAPAGRIQLYDKDNNLITDLDDIHDDYFKKLKDGGLSISIQTASPPSREASSSSLFTNPNSNEPTTKRAKYLSDMREDGVSGTLCLDSDDDVVAKSLTQYLALGKLLENDLCVTKVIAWLNEVHNAK</sequence>
<organism evidence="2 3">
    <name type="scientific">Physocladia obscura</name>
    <dbReference type="NCBI Taxonomy" id="109957"/>
    <lineage>
        <taxon>Eukaryota</taxon>
        <taxon>Fungi</taxon>
        <taxon>Fungi incertae sedis</taxon>
        <taxon>Chytridiomycota</taxon>
        <taxon>Chytridiomycota incertae sedis</taxon>
        <taxon>Chytridiomycetes</taxon>
        <taxon>Chytridiales</taxon>
        <taxon>Chytriomycetaceae</taxon>
        <taxon>Physocladia</taxon>
    </lineage>
</organism>
<dbReference type="EMBL" id="JADGJH010002901">
    <property type="protein sequence ID" value="KAJ3094183.1"/>
    <property type="molecule type" value="Genomic_DNA"/>
</dbReference>
<feature type="compositionally biased region" description="Polar residues" evidence="1">
    <location>
        <begin position="96"/>
        <end position="105"/>
    </location>
</feature>
<keyword evidence="3" id="KW-1185">Reference proteome</keyword>
<accession>A0AAD5SQS7</accession>
<name>A0AAD5SQS7_9FUNG</name>
<evidence type="ECO:0000256" key="1">
    <source>
        <dbReference type="SAM" id="MobiDB-lite"/>
    </source>
</evidence>
<protein>
    <submittedName>
        <fullName evidence="2">Uncharacterized protein</fullName>
    </submittedName>
</protein>
<feature type="compositionally biased region" description="Low complexity" evidence="1">
    <location>
        <begin position="84"/>
        <end position="95"/>
    </location>
</feature>
<feature type="non-terminal residue" evidence="2">
    <location>
        <position position="1"/>
    </location>
</feature>
<dbReference type="Proteomes" id="UP001211907">
    <property type="component" value="Unassembled WGS sequence"/>
</dbReference>
<comment type="caution">
    <text evidence="2">The sequence shown here is derived from an EMBL/GenBank/DDBJ whole genome shotgun (WGS) entry which is preliminary data.</text>
</comment>
<gene>
    <name evidence="2" type="ORF">HK100_006248</name>
</gene>
<feature type="region of interest" description="Disordered" evidence="1">
    <location>
        <begin position="83"/>
        <end position="108"/>
    </location>
</feature>